<keyword evidence="2" id="KW-1185">Reference proteome</keyword>
<accession>A0A6L2PHX7</accession>
<sequence>NCKGKQNSVYFILKGQCQMIQHMELAMHKINGGKYFRLLSKDFPLRPNEQLEVHFMQVCLMNEGECFDVDEFQITIFAHKDANAGKNKIHSEQMSTPHSIKNETYLSFCSFDFEGENLEDRSIITTTGVECLLCPYHLLLQNSTANIWEKIKRFLDIYLPSKEQLFKEFLKQRRWLKYREGLVKDILKKSNSQ</sequence>
<dbReference type="EMBL" id="BLKM01007581">
    <property type="protein sequence ID" value="GFG31040.1"/>
    <property type="molecule type" value="Genomic_DNA"/>
</dbReference>
<proteinExistence type="predicted"/>
<dbReference type="OrthoDB" id="166212at2759"/>
<protein>
    <submittedName>
        <fullName evidence="1">Uncharacterized protein</fullName>
    </submittedName>
</protein>
<evidence type="ECO:0000313" key="2">
    <source>
        <dbReference type="Proteomes" id="UP000502823"/>
    </source>
</evidence>
<gene>
    <name evidence="1" type="ORF">Cfor_07064</name>
</gene>
<evidence type="ECO:0000313" key="1">
    <source>
        <dbReference type="EMBL" id="GFG31040.1"/>
    </source>
</evidence>
<name>A0A6L2PHX7_COPFO</name>
<dbReference type="Proteomes" id="UP000502823">
    <property type="component" value="Unassembled WGS sequence"/>
</dbReference>
<organism evidence="1 2">
    <name type="scientific">Coptotermes formosanus</name>
    <name type="common">Formosan subterranean termite</name>
    <dbReference type="NCBI Taxonomy" id="36987"/>
    <lineage>
        <taxon>Eukaryota</taxon>
        <taxon>Metazoa</taxon>
        <taxon>Ecdysozoa</taxon>
        <taxon>Arthropoda</taxon>
        <taxon>Hexapoda</taxon>
        <taxon>Insecta</taxon>
        <taxon>Pterygota</taxon>
        <taxon>Neoptera</taxon>
        <taxon>Polyneoptera</taxon>
        <taxon>Dictyoptera</taxon>
        <taxon>Blattodea</taxon>
        <taxon>Blattoidea</taxon>
        <taxon>Termitoidae</taxon>
        <taxon>Rhinotermitidae</taxon>
        <taxon>Coptotermes</taxon>
    </lineage>
</organism>
<comment type="caution">
    <text evidence="1">The sequence shown here is derived from an EMBL/GenBank/DDBJ whole genome shotgun (WGS) entry which is preliminary data.</text>
</comment>
<feature type="non-terminal residue" evidence="1">
    <location>
        <position position="193"/>
    </location>
</feature>
<reference evidence="2" key="1">
    <citation type="submission" date="2020-01" db="EMBL/GenBank/DDBJ databases">
        <title>Draft genome sequence of the Termite Coptotermes fromosanus.</title>
        <authorList>
            <person name="Itakura S."/>
            <person name="Yosikawa Y."/>
            <person name="Umezawa K."/>
        </authorList>
    </citation>
    <scope>NUCLEOTIDE SEQUENCE [LARGE SCALE GENOMIC DNA]</scope>
</reference>
<dbReference type="AlphaFoldDB" id="A0A6L2PHX7"/>
<feature type="non-terminal residue" evidence="1">
    <location>
        <position position="1"/>
    </location>
</feature>
<dbReference type="InParanoid" id="A0A6L2PHX7"/>